<dbReference type="KEGG" id="pnp:IJ22_17200"/>
<organism evidence="2 3">
    <name type="scientific">Paenibacillus naphthalenovorans</name>
    <dbReference type="NCBI Taxonomy" id="162209"/>
    <lineage>
        <taxon>Bacteria</taxon>
        <taxon>Bacillati</taxon>
        <taxon>Bacillota</taxon>
        <taxon>Bacilli</taxon>
        <taxon>Bacillales</taxon>
        <taxon>Paenibacillaceae</taxon>
        <taxon>Paenibacillus</taxon>
    </lineage>
</organism>
<dbReference type="Proteomes" id="UP000061660">
    <property type="component" value="Chromosome"/>
</dbReference>
<accession>A0A0U2W6N0</accession>
<keyword evidence="3" id="KW-1185">Reference proteome</keyword>
<gene>
    <name evidence="2" type="ORF">IJ22_17200</name>
</gene>
<reference evidence="3" key="1">
    <citation type="submission" date="2015-12" db="EMBL/GenBank/DDBJ databases">
        <title>Complete genome sequences of two moderately thermophilic Paenibacillus species.</title>
        <authorList>
            <person name="Butler R.III."/>
            <person name="Wang J."/>
            <person name="Stark B.C."/>
            <person name="Pombert J.-F."/>
        </authorList>
    </citation>
    <scope>NUCLEOTIDE SEQUENCE [LARGE SCALE GENOMIC DNA]</scope>
    <source>
        <strain evidence="3">32O-Y</strain>
    </source>
</reference>
<keyword evidence="1" id="KW-0175">Coiled coil</keyword>
<reference evidence="2 3" key="2">
    <citation type="journal article" date="2016" name="Genome Announc.">
        <title>Complete Genome Sequences of Two Interactive Moderate Thermophiles, Paenibacillus napthalenovorans 32O-Y and Paenibacillus sp. 32O-W.</title>
        <authorList>
            <person name="Butler R.R.III."/>
            <person name="Wang J."/>
            <person name="Stark B.C."/>
            <person name="Pombert J.F."/>
        </authorList>
    </citation>
    <scope>NUCLEOTIDE SEQUENCE [LARGE SCALE GENOMIC DNA]</scope>
    <source>
        <strain evidence="2 3">32O-Y</strain>
    </source>
</reference>
<feature type="coiled-coil region" evidence="1">
    <location>
        <begin position="65"/>
        <end position="102"/>
    </location>
</feature>
<dbReference type="RefSeq" id="WP_062408420.1">
    <property type="nucleotide sequence ID" value="NZ_CP013652.1"/>
</dbReference>
<dbReference type="EMBL" id="CP013652">
    <property type="protein sequence ID" value="ALS22094.1"/>
    <property type="molecule type" value="Genomic_DNA"/>
</dbReference>
<name>A0A0U2W6N0_9BACL</name>
<evidence type="ECO:0000313" key="3">
    <source>
        <dbReference type="Proteomes" id="UP000061660"/>
    </source>
</evidence>
<proteinExistence type="predicted"/>
<evidence type="ECO:0000313" key="2">
    <source>
        <dbReference type="EMBL" id="ALS22094.1"/>
    </source>
</evidence>
<protein>
    <submittedName>
        <fullName evidence="2">Uncharacterized protein</fullName>
    </submittedName>
</protein>
<dbReference type="PATRIC" id="fig|162209.4.peg.1822"/>
<evidence type="ECO:0000256" key="1">
    <source>
        <dbReference type="SAM" id="Coils"/>
    </source>
</evidence>
<sequence length="107" mass="12676">MRIVNILNGEIEFIKHDDDLVKLVENHMGYDMSCAIKDLVERADEVKYKTESNLLSYELSLEESREGYLELCDMLERMVNTLEKKKINKTTLQEIIDRMENIINRHI</sequence>
<dbReference type="STRING" id="162209.IJ22_17200"/>
<dbReference type="AlphaFoldDB" id="A0A0U2W6N0"/>